<sequence>MRLVVELLIAGVLCLPFAVGVIVHAETKVVSVGGAVLLNCDTKMFPNSQEDMKALKFNYKCFECSAFQDLGYVVKNYKGVDEVSIPDGGSRFNIFPNENKGIRVVILDIQEVDGGLFQCELTLHKADQDGAQTLEHLTLVNVQNPVAATIELRVGYETPVIAAMGFASILVTLLISLGIAKFVQTFINRMNAEEAEIINHLKRTRRFD</sequence>
<evidence type="ECO:0000256" key="1">
    <source>
        <dbReference type="SAM" id="Phobius"/>
    </source>
</evidence>
<dbReference type="EMBL" id="CAXITT010000457">
    <property type="protein sequence ID" value="CAL1541887.1"/>
    <property type="molecule type" value="Genomic_DNA"/>
</dbReference>
<accession>A0AAV2I5D5</accession>
<keyword evidence="2" id="KW-0732">Signal</keyword>
<keyword evidence="1" id="KW-1133">Transmembrane helix</keyword>
<reference evidence="3 4" key="1">
    <citation type="submission" date="2024-04" db="EMBL/GenBank/DDBJ databases">
        <authorList>
            <consortium name="Genoscope - CEA"/>
            <person name="William W."/>
        </authorList>
    </citation>
    <scope>NUCLEOTIDE SEQUENCE [LARGE SCALE GENOMIC DNA]</scope>
</reference>
<feature type="chain" id="PRO_5043606835" evidence="2">
    <location>
        <begin position="21"/>
        <end position="208"/>
    </location>
</feature>
<feature type="transmembrane region" description="Helical" evidence="1">
    <location>
        <begin position="160"/>
        <end position="180"/>
    </location>
</feature>
<name>A0AAV2I5D5_LYMST</name>
<evidence type="ECO:0000313" key="4">
    <source>
        <dbReference type="Proteomes" id="UP001497497"/>
    </source>
</evidence>
<proteinExistence type="predicted"/>
<evidence type="ECO:0000313" key="3">
    <source>
        <dbReference type="EMBL" id="CAL1541887.1"/>
    </source>
</evidence>
<dbReference type="Gene3D" id="2.60.40.10">
    <property type="entry name" value="Immunoglobulins"/>
    <property type="match status" value="1"/>
</dbReference>
<dbReference type="Proteomes" id="UP001497497">
    <property type="component" value="Unassembled WGS sequence"/>
</dbReference>
<keyword evidence="1" id="KW-0472">Membrane</keyword>
<organism evidence="3 4">
    <name type="scientific">Lymnaea stagnalis</name>
    <name type="common">Great pond snail</name>
    <name type="synonym">Helix stagnalis</name>
    <dbReference type="NCBI Taxonomy" id="6523"/>
    <lineage>
        <taxon>Eukaryota</taxon>
        <taxon>Metazoa</taxon>
        <taxon>Spiralia</taxon>
        <taxon>Lophotrochozoa</taxon>
        <taxon>Mollusca</taxon>
        <taxon>Gastropoda</taxon>
        <taxon>Heterobranchia</taxon>
        <taxon>Euthyneura</taxon>
        <taxon>Panpulmonata</taxon>
        <taxon>Hygrophila</taxon>
        <taxon>Lymnaeoidea</taxon>
        <taxon>Lymnaeidae</taxon>
        <taxon>Lymnaea</taxon>
    </lineage>
</organism>
<dbReference type="InterPro" id="IPR013783">
    <property type="entry name" value="Ig-like_fold"/>
</dbReference>
<protein>
    <submittedName>
        <fullName evidence="3">Uncharacterized protein</fullName>
    </submittedName>
</protein>
<gene>
    <name evidence="3" type="ORF">GSLYS_00015493001</name>
</gene>
<feature type="signal peptide" evidence="2">
    <location>
        <begin position="1"/>
        <end position="20"/>
    </location>
</feature>
<comment type="caution">
    <text evidence="3">The sequence shown here is derived from an EMBL/GenBank/DDBJ whole genome shotgun (WGS) entry which is preliminary data.</text>
</comment>
<dbReference type="AlphaFoldDB" id="A0AAV2I5D5"/>
<evidence type="ECO:0000256" key="2">
    <source>
        <dbReference type="SAM" id="SignalP"/>
    </source>
</evidence>
<keyword evidence="4" id="KW-1185">Reference proteome</keyword>
<keyword evidence="1" id="KW-0812">Transmembrane</keyword>